<dbReference type="Proteomes" id="UP001157418">
    <property type="component" value="Unassembled WGS sequence"/>
</dbReference>
<evidence type="ECO:0000313" key="2">
    <source>
        <dbReference type="EMBL" id="CAH1445154.1"/>
    </source>
</evidence>
<dbReference type="EMBL" id="CAKMRJ010005523">
    <property type="protein sequence ID" value="CAH1445154.1"/>
    <property type="molecule type" value="Genomic_DNA"/>
</dbReference>
<evidence type="ECO:0000313" key="3">
    <source>
        <dbReference type="Proteomes" id="UP001157418"/>
    </source>
</evidence>
<comment type="caution">
    <text evidence="2">The sequence shown here is derived from an EMBL/GenBank/DDBJ whole genome shotgun (WGS) entry which is preliminary data.</text>
</comment>
<proteinExistence type="predicted"/>
<feature type="region of interest" description="Disordered" evidence="1">
    <location>
        <begin position="72"/>
        <end position="97"/>
    </location>
</feature>
<gene>
    <name evidence="2" type="ORF">LVIROSA_LOCUS30936</name>
</gene>
<reference evidence="2 3" key="1">
    <citation type="submission" date="2022-01" db="EMBL/GenBank/DDBJ databases">
        <authorList>
            <person name="Xiong W."/>
            <person name="Schranz E."/>
        </authorList>
    </citation>
    <scope>NUCLEOTIDE SEQUENCE [LARGE SCALE GENOMIC DNA]</scope>
</reference>
<name>A0AAU9P502_9ASTR</name>
<organism evidence="2 3">
    <name type="scientific">Lactuca virosa</name>
    <dbReference type="NCBI Taxonomy" id="75947"/>
    <lineage>
        <taxon>Eukaryota</taxon>
        <taxon>Viridiplantae</taxon>
        <taxon>Streptophyta</taxon>
        <taxon>Embryophyta</taxon>
        <taxon>Tracheophyta</taxon>
        <taxon>Spermatophyta</taxon>
        <taxon>Magnoliopsida</taxon>
        <taxon>eudicotyledons</taxon>
        <taxon>Gunneridae</taxon>
        <taxon>Pentapetalae</taxon>
        <taxon>asterids</taxon>
        <taxon>campanulids</taxon>
        <taxon>Asterales</taxon>
        <taxon>Asteraceae</taxon>
        <taxon>Cichorioideae</taxon>
        <taxon>Cichorieae</taxon>
        <taxon>Lactucinae</taxon>
        <taxon>Lactuca</taxon>
    </lineage>
</organism>
<dbReference type="AlphaFoldDB" id="A0AAU9P502"/>
<protein>
    <submittedName>
        <fullName evidence="2">Uncharacterized protein</fullName>
    </submittedName>
</protein>
<keyword evidence="3" id="KW-1185">Reference proteome</keyword>
<evidence type="ECO:0000256" key="1">
    <source>
        <dbReference type="SAM" id="MobiDB-lite"/>
    </source>
</evidence>
<sequence>MKVVYMDASVEGGKQVVREKVATGKFILGEPSALVEHTQAMHASLKTFVNTDFSSYLRLSELDMEGINRLCSDSDAEDNQPEFSSYKVRPSSNPLSK</sequence>
<accession>A0AAU9P502</accession>